<keyword evidence="3" id="KW-0677">Repeat</keyword>
<evidence type="ECO:0000256" key="8">
    <source>
        <dbReference type="SAM" id="MobiDB-lite"/>
    </source>
</evidence>
<dbReference type="PANTHER" id="PTHR24186">
    <property type="entry name" value="PROTEIN PHOSPHATASE 1 REGULATORY SUBUNIT"/>
    <property type="match status" value="1"/>
</dbReference>
<dbReference type="EMBL" id="JBJKBG010000011">
    <property type="protein sequence ID" value="KAL3714654.1"/>
    <property type="molecule type" value="Genomic_DNA"/>
</dbReference>
<feature type="compositionally biased region" description="Polar residues" evidence="8">
    <location>
        <begin position="17"/>
        <end position="32"/>
    </location>
</feature>
<proteinExistence type="predicted"/>
<feature type="region of interest" description="Disordered" evidence="8">
    <location>
        <begin position="1"/>
        <end position="32"/>
    </location>
</feature>
<comment type="caution">
    <text evidence="11">The sequence shown here is derived from an EMBL/GenBank/DDBJ whole genome shotgun (WGS) entry which is preliminary data.</text>
</comment>
<evidence type="ECO:0000256" key="1">
    <source>
        <dbReference type="ARBA" id="ARBA00004141"/>
    </source>
</evidence>
<dbReference type="Pfam" id="PF12796">
    <property type="entry name" value="Ank_2"/>
    <property type="match status" value="2"/>
</dbReference>
<feature type="compositionally biased region" description="Basic and acidic residues" evidence="8">
    <location>
        <begin position="1"/>
        <end position="14"/>
    </location>
</feature>
<dbReference type="InterPro" id="IPR002110">
    <property type="entry name" value="Ankyrin_rpt"/>
</dbReference>
<evidence type="ECO:0000256" key="2">
    <source>
        <dbReference type="ARBA" id="ARBA00022692"/>
    </source>
</evidence>
<name>A0ABD3IIA4_EUCGL</name>
<evidence type="ECO:0000256" key="5">
    <source>
        <dbReference type="ARBA" id="ARBA00023043"/>
    </source>
</evidence>
<feature type="repeat" description="ANK" evidence="7">
    <location>
        <begin position="355"/>
        <end position="388"/>
    </location>
</feature>
<dbReference type="PROSITE" id="PS50297">
    <property type="entry name" value="ANK_REP_REGION"/>
    <property type="match status" value="3"/>
</dbReference>
<dbReference type="SUPFAM" id="SSF48403">
    <property type="entry name" value="Ankyrin repeat"/>
    <property type="match status" value="2"/>
</dbReference>
<feature type="transmembrane region" description="Helical" evidence="9">
    <location>
        <begin position="456"/>
        <end position="477"/>
    </location>
</feature>
<feature type="repeat" description="ANK" evidence="7">
    <location>
        <begin position="319"/>
        <end position="340"/>
    </location>
</feature>
<evidence type="ECO:0000313" key="11">
    <source>
        <dbReference type="EMBL" id="KAL3714654.1"/>
    </source>
</evidence>
<sequence length="653" mass="71892">MNTSTREEVQKYEEGPSLSNASATAPTAEQQDPTNVYAAAKKLADVIKGANVEDINSTIETLACQTDSFAIFNFRGLLRGSLLHIAAATGNRDILRLLLSYVDANLIATRDDWGNTPLHIATKAKAFEVADMLIRRARDLSSGEDKNWILRIKNNHGNTALHEAVLTRDVGLVRHLLGEDLEPVYWENEDKKSPLYLALDTGNSDILRVLFSPSLDPSRIEGLPLVLGAVARKQYGSLDEILKKNKKLFAMTDSKGGNVFHLAAFLNEPRIFDLLRPETEYLVRERDTNGDLPIHIASKMGHVELIEKLHSVSPWLNGQGQTILHVAAKYGREKAVRYIIGHLDMREMINERDHDGNTPLHLAVIYLRLNVLIHLVLDENINPSLLNRKGLAAVDIALNHPPRGLRSGFEHLLLLSVSAESSDLIILKPEARDRAYANRSLPIPDRLREGINTSMVVATLVTTVTFAAGFAVPGGFISSDTTSKDDWGMATMLDNRMFQAFVICNTIAMFCSMTSVVGFMLAYLTEVRSAIVGCLLAGVPLAIALPAMSAAFLIGVTLTIGKFHWLATAILILGSVFILIITGAILSPVVLLSLLFLPFFFHRLRPIRPLTCRFFLAYLRFLQVGTFNLDDPKEDRTGSMTSASPPLDGGDGD</sequence>
<feature type="region of interest" description="Disordered" evidence="8">
    <location>
        <begin position="633"/>
        <end position="653"/>
    </location>
</feature>
<evidence type="ECO:0000256" key="6">
    <source>
        <dbReference type="ARBA" id="ARBA00023136"/>
    </source>
</evidence>
<dbReference type="AlphaFoldDB" id="A0ABD3IIA4"/>
<evidence type="ECO:0000256" key="3">
    <source>
        <dbReference type="ARBA" id="ARBA00022737"/>
    </source>
</evidence>
<dbReference type="PANTHER" id="PTHR24186:SF46">
    <property type="entry name" value="PROTEIN ACCELERATED CELL DEATH 6-LIKE"/>
    <property type="match status" value="1"/>
</dbReference>
<protein>
    <recommendedName>
        <fullName evidence="10">PGG domain-containing protein</fullName>
    </recommendedName>
</protein>
<comment type="subcellular location">
    <subcellularLocation>
        <location evidence="1">Membrane</location>
        <topology evidence="1">Multi-pass membrane protein</topology>
    </subcellularLocation>
</comment>
<feature type="transmembrane region" description="Helical" evidence="9">
    <location>
        <begin position="568"/>
        <end position="601"/>
    </location>
</feature>
<dbReference type="Pfam" id="PF13962">
    <property type="entry name" value="PGG"/>
    <property type="match status" value="1"/>
</dbReference>
<dbReference type="Proteomes" id="UP001634007">
    <property type="component" value="Unassembled WGS sequence"/>
</dbReference>
<keyword evidence="12" id="KW-1185">Reference proteome</keyword>
<organism evidence="11 12">
    <name type="scientific">Eucalyptus globulus</name>
    <name type="common">Tasmanian blue gum</name>
    <dbReference type="NCBI Taxonomy" id="34317"/>
    <lineage>
        <taxon>Eukaryota</taxon>
        <taxon>Viridiplantae</taxon>
        <taxon>Streptophyta</taxon>
        <taxon>Embryophyta</taxon>
        <taxon>Tracheophyta</taxon>
        <taxon>Spermatophyta</taxon>
        <taxon>Magnoliopsida</taxon>
        <taxon>eudicotyledons</taxon>
        <taxon>Gunneridae</taxon>
        <taxon>Pentapetalae</taxon>
        <taxon>rosids</taxon>
        <taxon>malvids</taxon>
        <taxon>Myrtales</taxon>
        <taxon>Myrtaceae</taxon>
        <taxon>Myrtoideae</taxon>
        <taxon>Eucalypteae</taxon>
        <taxon>Eucalyptus</taxon>
    </lineage>
</organism>
<keyword evidence="2 9" id="KW-0812">Transmembrane</keyword>
<gene>
    <name evidence="11" type="ORF">ACJRO7_006543</name>
</gene>
<evidence type="ECO:0000313" key="12">
    <source>
        <dbReference type="Proteomes" id="UP001634007"/>
    </source>
</evidence>
<keyword evidence="5 7" id="KW-0040">ANK repeat</keyword>
<dbReference type="InterPro" id="IPR026961">
    <property type="entry name" value="PGG_dom"/>
</dbReference>
<evidence type="ECO:0000256" key="7">
    <source>
        <dbReference type="PROSITE-ProRule" id="PRU00023"/>
    </source>
</evidence>
<feature type="repeat" description="ANK" evidence="7">
    <location>
        <begin position="113"/>
        <end position="145"/>
    </location>
</feature>
<feature type="transmembrane region" description="Helical" evidence="9">
    <location>
        <begin position="531"/>
        <end position="556"/>
    </location>
</feature>
<accession>A0ABD3IIA4</accession>
<feature type="domain" description="PGG" evidence="10">
    <location>
        <begin position="446"/>
        <end position="558"/>
    </location>
</feature>
<evidence type="ECO:0000256" key="9">
    <source>
        <dbReference type="SAM" id="Phobius"/>
    </source>
</evidence>
<dbReference type="Gene3D" id="1.25.40.20">
    <property type="entry name" value="Ankyrin repeat-containing domain"/>
    <property type="match status" value="2"/>
</dbReference>
<evidence type="ECO:0000256" key="4">
    <source>
        <dbReference type="ARBA" id="ARBA00022989"/>
    </source>
</evidence>
<dbReference type="SMART" id="SM00248">
    <property type="entry name" value="ANK"/>
    <property type="match status" value="7"/>
</dbReference>
<dbReference type="PROSITE" id="PS50088">
    <property type="entry name" value="ANK_REPEAT"/>
    <property type="match status" value="3"/>
</dbReference>
<feature type="transmembrane region" description="Helical" evidence="9">
    <location>
        <begin position="497"/>
        <end position="524"/>
    </location>
</feature>
<dbReference type="GO" id="GO:0016020">
    <property type="term" value="C:membrane"/>
    <property type="evidence" value="ECO:0007669"/>
    <property type="project" value="UniProtKB-SubCell"/>
</dbReference>
<keyword evidence="6 9" id="KW-0472">Membrane</keyword>
<evidence type="ECO:0000259" key="10">
    <source>
        <dbReference type="Pfam" id="PF13962"/>
    </source>
</evidence>
<keyword evidence="4 9" id="KW-1133">Transmembrane helix</keyword>
<dbReference type="InterPro" id="IPR036770">
    <property type="entry name" value="Ankyrin_rpt-contain_sf"/>
</dbReference>
<reference evidence="11 12" key="1">
    <citation type="submission" date="2024-11" db="EMBL/GenBank/DDBJ databases">
        <title>Chromosome-level genome assembly of Eucalyptus globulus Labill. provides insights into its genome evolution.</title>
        <authorList>
            <person name="Li X."/>
        </authorList>
    </citation>
    <scope>NUCLEOTIDE SEQUENCE [LARGE SCALE GENOMIC DNA]</scope>
    <source>
        <strain evidence="11">CL2024</strain>
        <tissue evidence="11">Fresh tender leaves</tissue>
    </source>
</reference>